<feature type="compositionally biased region" description="Low complexity" evidence="1">
    <location>
        <begin position="222"/>
        <end position="231"/>
    </location>
</feature>
<feature type="non-terminal residue" evidence="2">
    <location>
        <position position="381"/>
    </location>
</feature>
<protein>
    <submittedName>
        <fullName evidence="2">Succinate dehydrogenase flavoprotein subunit</fullName>
        <ecNumber evidence="2">1.3.5.1</ecNumber>
    </submittedName>
</protein>
<keyword evidence="2" id="KW-0560">Oxidoreductase</keyword>
<feature type="region of interest" description="Disordered" evidence="1">
    <location>
        <begin position="1"/>
        <end position="109"/>
    </location>
</feature>
<organism evidence="2">
    <name type="scientific">uncultured Phycisphaerae bacterium</name>
    <dbReference type="NCBI Taxonomy" id="904963"/>
    <lineage>
        <taxon>Bacteria</taxon>
        <taxon>Pseudomonadati</taxon>
        <taxon>Planctomycetota</taxon>
        <taxon>Phycisphaerae</taxon>
        <taxon>environmental samples</taxon>
    </lineage>
</organism>
<dbReference type="EMBL" id="CADCUQ010000197">
    <property type="protein sequence ID" value="CAA9383675.1"/>
    <property type="molecule type" value="Genomic_DNA"/>
</dbReference>
<evidence type="ECO:0000313" key="2">
    <source>
        <dbReference type="EMBL" id="CAA9383675.1"/>
    </source>
</evidence>
<name>A0A6J4NC37_9BACT</name>
<feature type="compositionally biased region" description="Low complexity" evidence="1">
    <location>
        <begin position="79"/>
        <end position="89"/>
    </location>
</feature>
<feature type="non-terminal residue" evidence="2">
    <location>
        <position position="1"/>
    </location>
</feature>
<gene>
    <name evidence="2" type="ORF">AVDCRST_MAG64-815</name>
</gene>
<reference evidence="2" key="1">
    <citation type="submission" date="2020-02" db="EMBL/GenBank/DDBJ databases">
        <authorList>
            <person name="Meier V. D."/>
        </authorList>
    </citation>
    <scope>NUCLEOTIDE SEQUENCE</scope>
    <source>
        <strain evidence="2">AVDCRST_MAG64</strain>
    </source>
</reference>
<proteinExistence type="predicted"/>
<feature type="compositionally biased region" description="Basic residues" evidence="1">
    <location>
        <begin position="8"/>
        <end position="18"/>
    </location>
</feature>
<accession>A0A6J4NC37</accession>
<dbReference type="AlphaFoldDB" id="A0A6J4NC37"/>
<feature type="compositionally biased region" description="Basic and acidic residues" evidence="1">
    <location>
        <begin position="359"/>
        <end position="381"/>
    </location>
</feature>
<dbReference type="EC" id="1.3.5.1" evidence="2"/>
<feature type="region of interest" description="Disordered" evidence="1">
    <location>
        <begin position="171"/>
        <end position="381"/>
    </location>
</feature>
<sequence>GCSQQEARHRRRRRAGRARLHDQAGGRGRRRRPVLDDPGAAQPQRVRAGRDQRVQRHRAAAGLQRVDALRRDRARRRLPGGPAAGAGDVQLGAEDHRPARPDGGAVQPHARGAAGAATFWRVAVQADVLRRGDDGAAVAVRAGRADAAVGGGGARQQVRVLGVPLAGDPRWALHGNRGPGHAHHGDPRVPRRRGRDGDRRQRADLRQEHDVGHLYRRRDRPLLPGGRALRQPGDDPGPPDRHPGRGQVPADLRVRPRRGRPGLGSPQGRRHPPPQRHPGGRAVLLPRGAVPEVRQHRPARHRNPRDLRGLPAGPRRRRREHGLPRPPRHYPPDRPGQGARQARGHPRDLREVRRHRPARRADEDLPRRPLHDGRPLGRLRE</sequence>
<evidence type="ECO:0000256" key="1">
    <source>
        <dbReference type="SAM" id="MobiDB-lite"/>
    </source>
</evidence>
<feature type="compositionally biased region" description="Basic and acidic residues" evidence="1">
    <location>
        <begin position="183"/>
        <end position="213"/>
    </location>
</feature>
<dbReference type="GO" id="GO:0008177">
    <property type="term" value="F:succinate dehydrogenase (quinone) activity"/>
    <property type="evidence" value="ECO:0007669"/>
    <property type="project" value="UniProtKB-EC"/>
</dbReference>